<keyword evidence="3 6" id="KW-0812">Transmembrane</keyword>
<name>A0A1H1DE38_9ACTN</name>
<evidence type="ECO:0000256" key="1">
    <source>
        <dbReference type="ARBA" id="ARBA00004651"/>
    </source>
</evidence>
<evidence type="ECO:0000259" key="7">
    <source>
        <dbReference type="Pfam" id="PF00482"/>
    </source>
</evidence>
<evidence type="ECO:0000256" key="5">
    <source>
        <dbReference type="ARBA" id="ARBA00023136"/>
    </source>
</evidence>
<feature type="transmembrane region" description="Helical" evidence="6">
    <location>
        <begin position="144"/>
        <end position="166"/>
    </location>
</feature>
<evidence type="ECO:0000256" key="2">
    <source>
        <dbReference type="ARBA" id="ARBA00022475"/>
    </source>
</evidence>
<keyword evidence="9" id="KW-1185">Reference proteome</keyword>
<dbReference type="Pfam" id="PF00482">
    <property type="entry name" value="T2SSF"/>
    <property type="match status" value="1"/>
</dbReference>
<proteinExistence type="predicted"/>
<dbReference type="AlphaFoldDB" id="A0A1H1DE38"/>
<evidence type="ECO:0000256" key="4">
    <source>
        <dbReference type="ARBA" id="ARBA00022989"/>
    </source>
</evidence>
<accession>A0A1H1DE38</accession>
<evidence type="ECO:0000313" key="8">
    <source>
        <dbReference type="EMBL" id="SDQ74086.1"/>
    </source>
</evidence>
<keyword evidence="5 6" id="KW-0472">Membrane</keyword>
<dbReference type="GO" id="GO:0005886">
    <property type="term" value="C:plasma membrane"/>
    <property type="evidence" value="ECO:0007669"/>
    <property type="project" value="UniProtKB-SubCell"/>
</dbReference>
<keyword evidence="2" id="KW-1003">Cell membrane</keyword>
<sequence>MFLGLGKARTPFRRPGSSSAAARWRACSIELCQALRAELAAGRPAGEALARAISWVEFPDPSAVWAVVAAARDGGDVPAALRAVAPSAGGEGLRRLAVCWQVAAAAGAGLATLVDRVEAMLRADEAHRQEVAAQLSGPRATARLLAVLPVLGVSMGAALGMNPFAFLFGTPAGLMCLLTGLTLAAGGVVWTRHLVRRAESG</sequence>
<protein>
    <submittedName>
        <fullName evidence="8">Tight adherence protein B</fullName>
    </submittedName>
</protein>
<feature type="domain" description="Type II secretion system protein GspF" evidence="7">
    <location>
        <begin position="32"/>
        <end position="155"/>
    </location>
</feature>
<keyword evidence="4 6" id="KW-1133">Transmembrane helix</keyword>
<evidence type="ECO:0000256" key="6">
    <source>
        <dbReference type="SAM" id="Phobius"/>
    </source>
</evidence>
<comment type="subcellular location">
    <subcellularLocation>
        <location evidence="1">Cell membrane</location>
        <topology evidence="1">Multi-pass membrane protein</topology>
    </subcellularLocation>
</comment>
<dbReference type="EMBL" id="FNKK01000002">
    <property type="protein sequence ID" value="SDQ74086.1"/>
    <property type="molecule type" value="Genomic_DNA"/>
</dbReference>
<reference evidence="8 9" key="1">
    <citation type="submission" date="2016-10" db="EMBL/GenBank/DDBJ databases">
        <authorList>
            <person name="de Groot N.N."/>
        </authorList>
    </citation>
    <scope>NUCLEOTIDE SEQUENCE [LARGE SCALE GENOMIC DNA]</scope>
    <source>
        <strain evidence="8 9">DSM 43794</strain>
    </source>
</reference>
<dbReference type="PANTHER" id="PTHR35007:SF4">
    <property type="entry name" value="CONSERVED TRANSMEMBRANE PROTEIN-RELATED"/>
    <property type="match status" value="1"/>
</dbReference>
<gene>
    <name evidence="8" type="ORF">SAMN04489764_1935</name>
</gene>
<dbReference type="InterPro" id="IPR018076">
    <property type="entry name" value="T2SS_GspF_dom"/>
</dbReference>
<dbReference type="PANTHER" id="PTHR35007">
    <property type="entry name" value="INTEGRAL MEMBRANE PROTEIN-RELATED"/>
    <property type="match status" value="1"/>
</dbReference>
<dbReference type="STRING" id="35622.SAMN04489764_1935"/>
<dbReference type="Proteomes" id="UP000217103">
    <property type="component" value="Unassembled WGS sequence"/>
</dbReference>
<evidence type="ECO:0000256" key="3">
    <source>
        <dbReference type="ARBA" id="ARBA00022692"/>
    </source>
</evidence>
<organism evidence="8 9">
    <name type="scientific">Thermostaphylospora chromogena</name>
    <dbReference type="NCBI Taxonomy" id="35622"/>
    <lineage>
        <taxon>Bacteria</taxon>
        <taxon>Bacillati</taxon>
        <taxon>Actinomycetota</taxon>
        <taxon>Actinomycetes</taxon>
        <taxon>Streptosporangiales</taxon>
        <taxon>Thermomonosporaceae</taxon>
        <taxon>Thermostaphylospora</taxon>
    </lineage>
</organism>
<feature type="transmembrane region" description="Helical" evidence="6">
    <location>
        <begin position="172"/>
        <end position="191"/>
    </location>
</feature>
<evidence type="ECO:0000313" key="9">
    <source>
        <dbReference type="Proteomes" id="UP000217103"/>
    </source>
</evidence>